<name>A0A975BWM6_9BACT</name>
<keyword evidence="2" id="KW-1185">Reference proteome</keyword>
<evidence type="ECO:0000313" key="2">
    <source>
        <dbReference type="Proteomes" id="UP000663722"/>
    </source>
</evidence>
<dbReference type="RefSeq" id="WP_207679954.1">
    <property type="nucleotide sequence ID" value="NZ_CP061800.1"/>
</dbReference>
<gene>
    <name evidence="1" type="ORF">dnm_087960</name>
</gene>
<dbReference type="KEGG" id="dmm:dnm_087960"/>
<protein>
    <submittedName>
        <fullName evidence="1">Uncharacterized protein</fullName>
    </submittedName>
</protein>
<sequence length="74" mass="8857">MEVTEMRTRRQHTVEKLSPDKLESVLKFLEDLQKAGDRDEWDRQIAKDFDEGNLDFLIREADEALHDQDIRSWP</sequence>
<proteinExistence type="predicted"/>
<dbReference type="AlphaFoldDB" id="A0A975BWM6"/>
<dbReference type="EMBL" id="CP061800">
    <property type="protein sequence ID" value="QTA92707.1"/>
    <property type="molecule type" value="Genomic_DNA"/>
</dbReference>
<dbReference type="Proteomes" id="UP000663722">
    <property type="component" value="Chromosome"/>
</dbReference>
<organism evidence="1 2">
    <name type="scientific">Desulfonema magnum</name>
    <dbReference type="NCBI Taxonomy" id="45655"/>
    <lineage>
        <taxon>Bacteria</taxon>
        <taxon>Pseudomonadati</taxon>
        <taxon>Thermodesulfobacteriota</taxon>
        <taxon>Desulfobacteria</taxon>
        <taxon>Desulfobacterales</taxon>
        <taxon>Desulfococcaceae</taxon>
        <taxon>Desulfonema</taxon>
    </lineage>
</organism>
<evidence type="ECO:0000313" key="1">
    <source>
        <dbReference type="EMBL" id="QTA92707.1"/>
    </source>
</evidence>
<accession>A0A975BWM6</accession>
<reference evidence="1" key="1">
    <citation type="journal article" date="2021" name="Microb. Physiol.">
        <title>Proteogenomic Insights into the Physiology of Marine, Sulfate-Reducing, Filamentous Desulfonema limicola and Desulfonema magnum.</title>
        <authorList>
            <person name="Schnaars V."/>
            <person name="Wohlbrand L."/>
            <person name="Scheve S."/>
            <person name="Hinrichs C."/>
            <person name="Reinhardt R."/>
            <person name="Rabus R."/>
        </authorList>
    </citation>
    <scope>NUCLEOTIDE SEQUENCE</scope>
    <source>
        <strain evidence="1">4be13</strain>
    </source>
</reference>